<name>A0AAX4MXG8_9CAUD</name>
<gene>
    <name evidence="1" type="ORF">Amme3_00113</name>
</gene>
<accession>A0AAX4MXG8</accession>
<evidence type="ECO:0000313" key="1">
    <source>
        <dbReference type="EMBL" id="WYV99109.1"/>
    </source>
</evidence>
<organism evidence="1 2">
    <name type="scientific">Pseudomonas phage vB_PpuM-Amme-3</name>
    <dbReference type="NCBI Taxonomy" id="3132617"/>
    <lineage>
        <taxon>Viruses</taxon>
        <taxon>Duplodnaviria</taxon>
        <taxon>Heunggongvirae</taxon>
        <taxon>Uroviricota</taxon>
        <taxon>Caudoviricetes</taxon>
        <taxon>Vandenendeviridae</taxon>
        <taxon>Gorskivirinae</taxon>
        <taxon>Tartuvirus</taxon>
        <taxon>Tartuvirus amme3</taxon>
    </lineage>
</organism>
<evidence type="ECO:0000313" key="2">
    <source>
        <dbReference type="Proteomes" id="UP001438490"/>
    </source>
</evidence>
<dbReference type="Proteomes" id="UP001438490">
    <property type="component" value="Segment"/>
</dbReference>
<proteinExistence type="predicted"/>
<protein>
    <submittedName>
        <fullName evidence="1">Uncharacterized protein</fullName>
    </submittedName>
</protein>
<reference evidence="1 2" key="1">
    <citation type="submission" date="2024-03" db="EMBL/GenBank/DDBJ databases">
        <title>Isolation and characterization of a phage collection against Pseudomonas putida.</title>
        <authorList>
            <person name="Brauer A."/>
            <person name="Rosendahl S."/>
            <person name="Kangsep A."/>
            <person name="Rikberg R."/>
            <person name="Lewanczyk A.C."/>
            <person name="Horak R."/>
            <person name="Tamman H."/>
        </authorList>
    </citation>
    <scope>NUCLEOTIDE SEQUENCE [LARGE SCALE GENOMIC DNA]</scope>
</reference>
<sequence length="130" mass="14902">MHNFNVMAFAHKQARKLVAKRPMPYRCALGAALVLCHAHAKRVAKLGRTGTVRRNTHELKEGEIIRHYGCLFKLKNKRRSNCHDDSEVYVFDTVCLGRTNDSQIPMHWINREGGYTIQGNERATWGVVVE</sequence>
<dbReference type="EMBL" id="PP496413">
    <property type="protein sequence ID" value="WYV99109.1"/>
    <property type="molecule type" value="Genomic_DNA"/>
</dbReference>
<keyword evidence="2" id="KW-1185">Reference proteome</keyword>